<dbReference type="EMBL" id="BAABJJ010000044">
    <property type="protein sequence ID" value="GAA4955283.1"/>
    <property type="molecule type" value="Genomic_DNA"/>
</dbReference>
<sequence>MFKIGKVIRHYSEPFKLKILAKFIEEKLKIIKKSPYFIKNPEKQKTKNKN</sequence>
<gene>
    <name evidence="1" type="ORF">GCM10023314_31250</name>
</gene>
<protein>
    <submittedName>
        <fullName evidence="1">Uncharacterized protein</fullName>
    </submittedName>
</protein>
<organism evidence="1 2">
    <name type="scientific">Algibacter agarivorans</name>
    <dbReference type="NCBI Taxonomy" id="1109741"/>
    <lineage>
        <taxon>Bacteria</taxon>
        <taxon>Pseudomonadati</taxon>
        <taxon>Bacteroidota</taxon>
        <taxon>Flavobacteriia</taxon>
        <taxon>Flavobacteriales</taxon>
        <taxon>Flavobacteriaceae</taxon>
        <taxon>Algibacter</taxon>
    </lineage>
</organism>
<evidence type="ECO:0000313" key="2">
    <source>
        <dbReference type="Proteomes" id="UP001501302"/>
    </source>
</evidence>
<accession>A0ABP9GWX2</accession>
<proteinExistence type="predicted"/>
<evidence type="ECO:0000313" key="1">
    <source>
        <dbReference type="EMBL" id="GAA4955283.1"/>
    </source>
</evidence>
<reference evidence="2" key="1">
    <citation type="journal article" date="2019" name="Int. J. Syst. Evol. Microbiol.">
        <title>The Global Catalogue of Microorganisms (GCM) 10K type strain sequencing project: providing services to taxonomists for standard genome sequencing and annotation.</title>
        <authorList>
            <consortium name="The Broad Institute Genomics Platform"/>
            <consortium name="The Broad Institute Genome Sequencing Center for Infectious Disease"/>
            <person name="Wu L."/>
            <person name="Ma J."/>
        </authorList>
    </citation>
    <scope>NUCLEOTIDE SEQUENCE [LARGE SCALE GENOMIC DNA]</scope>
    <source>
        <strain evidence="2">JCM 18285</strain>
    </source>
</reference>
<dbReference type="Proteomes" id="UP001501302">
    <property type="component" value="Unassembled WGS sequence"/>
</dbReference>
<name>A0ABP9GWX2_9FLAO</name>
<comment type="caution">
    <text evidence="1">The sequence shown here is derived from an EMBL/GenBank/DDBJ whole genome shotgun (WGS) entry which is preliminary data.</text>
</comment>
<keyword evidence="2" id="KW-1185">Reference proteome</keyword>